<reference evidence="4" key="1">
    <citation type="submission" date="2022-07" db="EMBL/GenBank/DDBJ databases">
        <title>Pseudosulfitobacter sp. strain AP-MA-4, whole genome sequence.</title>
        <authorList>
            <person name="Jiang Y."/>
        </authorList>
    </citation>
    <scope>NUCLEOTIDE SEQUENCE</scope>
    <source>
        <strain evidence="4">AP-MA-4</strain>
    </source>
</reference>
<protein>
    <submittedName>
        <fullName evidence="4">Response regulator</fullName>
    </submittedName>
</protein>
<dbReference type="Pfam" id="PF00072">
    <property type="entry name" value="Response_reg"/>
    <property type="match status" value="1"/>
</dbReference>
<organism evidence="4 5">
    <name type="scientific">Pseudosulfitobacter koreensis</name>
    <dbReference type="NCBI Taxonomy" id="2968472"/>
    <lineage>
        <taxon>Bacteria</taxon>
        <taxon>Pseudomonadati</taxon>
        <taxon>Pseudomonadota</taxon>
        <taxon>Alphaproteobacteria</taxon>
        <taxon>Rhodobacterales</taxon>
        <taxon>Roseobacteraceae</taxon>
        <taxon>Pseudosulfitobacter</taxon>
    </lineage>
</organism>
<feature type="modified residue" description="4-aspartylphosphate" evidence="2">
    <location>
        <position position="68"/>
    </location>
</feature>
<dbReference type="EMBL" id="JANKJG010000018">
    <property type="protein sequence ID" value="MCR8828222.1"/>
    <property type="molecule type" value="Genomic_DNA"/>
</dbReference>
<dbReference type="Gene3D" id="3.40.50.2300">
    <property type="match status" value="1"/>
</dbReference>
<name>A0ABT1Z505_9RHOB</name>
<gene>
    <name evidence="4" type="ORF">NTA49_16915</name>
</gene>
<comment type="caution">
    <text evidence="4">The sequence shown here is derived from an EMBL/GenBank/DDBJ whole genome shotgun (WGS) entry which is preliminary data.</text>
</comment>
<feature type="domain" description="Response regulatory" evidence="3">
    <location>
        <begin position="18"/>
        <end position="133"/>
    </location>
</feature>
<accession>A0ABT1Z505</accession>
<sequence>MAGGHESFSPNERPAALKVLVIEDNIFIALDLEGQLDELGHEVVGIAATATKAIEMSREFLPDLAIVDLQLADGSRGQDAAMVLRAEMDIRCIIVSGSLHQVTDEERAAIRPLAMLSKPLLAGELGRVIKTISDNPKDQG</sequence>
<dbReference type="PANTHER" id="PTHR44591">
    <property type="entry name" value="STRESS RESPONSE REGULATOR PROTEIN 1"/>
    <property type="match status" value="1"/>
</dbReference>
<evidence type="ECO:0000313" key="5">
    <source>
        <dbReference type="Proteomes" id="UP001165396"/>
    </source>
</evidence>
<dbReference type="InterPro" id="IPR050595">
    <property type="entry name" value="Bact_response_regulator"/>
</dbReference>
<dbReference type="InterPro" id="IPR011006">
    <property type="entry name" value="CheY-like_superfamily"/>
</dbReference>
<evidence type="ECO:0000259" key="3">
    <source>
        <dbReference type="PROSITE" id="PS50110"/>
    </source>
</evidence>
<dbReference type="PROSITE" id="PS50110">
    <property type="entry name" value="RESPONSE_REGULATORY"/>
    <property type="match status" value="1"/>
</dbReference>
<evidence type="ECO:0000256" key="2">
    <source>
        <dbReference type="PROSITE-ProRule" id="PRU00169"/>
    </source>
</evidence>
<keyword evidence="5" id="KW-1185">Reference proteome</keyword>
<dbReference type="InterPro" id="IPR001789">
    <property type="entry name" value="Sig_transdc_resp-reg_receiver"/>
</dbReference>
<dbReference type="Proteomes" id="UP001165396">
    <property type="component" value="Unassembled WGS sequence"/>
</dbReference>
<dbReference type="PANTHER" id="PTHR44591:SF3">
    <property type="entry name" value="RESPONSE REGULATORY DOMAIN-CONTAINING PROTEIN"/>
    <property type="match status" value="1"/>
</dbReference>
<keyword evidence="1 2" id="KW-0597">Phosphoprotein</keyword>
<evidence type="ECO:0000313" key="4">
    <source>
        <dbReference type="EMBL" id="MCR8828222.1"/>
    </source>
</evidence>
<evidence type="ECO:0000256" key="1">
    <source>
        <dbReference type="ARBA" id="ARBA00022553"/>
    </source>
</evidence>
<dbReference type="SUPFAM" id="SSF52172">
    <property type="entry name" value="CheY-like"/>
    <property type="match status" value="1"/>
</dbReference>
<proteinExistence type="predicted"/>
<dbReference type="SMART" id="SM00448">
    <property type="entry name" value="REC"/>
    <property type="match status" value="1"/>
</dbReference>
<dbReference type="RefSeq" id="WP_258295992.1">
    <property type="nucleotide sequence ID" value="NZ_JANKJG010000018.1"/>
</dbReference>